<evidence type="ECO:0000256" key="1">
    <source>
        <dbReference type="SAM" id="MobiDB-lite"/>
    </source>
</evidence>
<feature type="domain" description="Nudix hydrolase" evidence="2">
    <location>
        <begin position="53"/>
        <end position="176"/>
    </location>
</feature>
<keyword evidence="4" id="KW-1185">Reference proteome</keyword>
<dbReference type="PROSITE" id="PS51462">
    <property type="entry name" value="NUDIX"/>
    <property type="match status" value="1"/>
</dbReference>
<dbReference type="EMBL" id="CP042906">
    <property type="protein sequence ID" value="QEX19612.1"/>
    <property type="molecule type" value="Genomic_DNA"/>
</dbReference>
<dbReference type="RefSeq" id="WP_151179666.1">
    <property type="nucleotide sequence ID" value="NZ_CP042906.1"/>
</dbReference>
<dbReference type="CDD" id="cd04511">
    <property type="entry name" value="NUDIX_Hydrolase"/>
    <property type="match status" value="1"/>
</dbReference>
<keyword evidence="3" id="KW-0378">Hydrolase</keyword>
<evidence type="ECO:0000313" key="3">
    <source>
        <dbReference type="EMBL" id="QEX19612.1"/>
    </source>
</evidence>
<dbReference type="Gene3D" id="2.20.70.10">
    <property type="match status" value="1"/>
</dbReference>
<dbReference type="AlphaFoldDB" id="A0A5J6MPP9"/>
<dbReference type="KEGG" id="htq:FRZ44_49270"/>
<protein>
    <submittedName>
        <fullName evidence="3">NUDIX hydrolase</fullName>
    </submittedName>
</protein>
<dbReference type="PANTHER" id="PTHR43222">
    <property type="entry name" value="NUDIX HYDROLASE 23"/>
    <property type="match status" value="1"/>
</dbReference>
<organism evidence="3 4">
    <name type="scientific">Hypericibacter terrae</name>
    <dbReference type="NCBI Taxonomy" id="2602015"/>
    <lineage>
        <taxon>Bacteria</taxon>
        <taxon>Pseudomonadati</taxon>
        <taxon>Pseudomonadota</taxon>
        <taxon>Alphaproteobacteria</taxon>
        <taxon>Rhodospirillales</taxon>
        <taxon>Dongiaceae</taxon>
        <taxon>Hypericibacter</taxon>
    </lineage>
</organism>
<name>A0A5J6MPP9_9PROT</name>
<dbReference type="GO" id="GO:0016787">
    <property type="term" value="F:hydrolase activity"/>
    <property type="evidence" value="ECO:0007669"/>
    <property type="project" value="UniProtKB-KW"/>
</dbReference>
<evidence type="ECO:0000259" key="2">
    <source>
        <dbReference type="PROSITE" id="PS51462"/>
    </source>
</evidence>
<evidence type="ECO:0000313" key="4">
    <source>
        <dbReference type="Proteomes" id="UP000326202"/>
    </source>
</evidence>
<dbReference type="InterPro" id="IPR029401">
    <property type="entry name" value="Nudix_N"/>
</dbReference>
<dbReference type="Pfam" id="PF00293">
    <property type="entry name" value="NUDIX"/>
    <property type="match status" value="1"/>
</dbReference>
<dbReference type="Gene3D" id="3.90.79.10">
    <property type="entry name" value="Nucleoside Triphosphate Pyrophosphohydrolase"/>
    <property type="match status" value="1"/>
</dbReference>
<gene>
    <name evidence="3" type="ORF">FRZ44_49270</name>
</gene>
<dbReference type="Pfam" id="PF14803">
    <property type="entry name" value="Zn_ribbon_Nudix"/>
    <property type="match status" value="1"/>
</dbReference>
<proteinExistence type="predicted"/>
<dbReference type="Proteomes" id="UP000326202">
    <property type="component" value="Chromosome"/>
</dbReference>
<feature type="region of interest" description="Disordered" evidence="1">
    <location>
        <begin position="1"/>
        <end position="23"/>
    </location>
</feature>
<dbReference type="InterPro" id="IPR000086">
    <property type="entry name" value="NUDIX_hydrolase_dom"/>
</dbReference>
<dbReference type="SUPFAM" id="SSF55811">
    <property type="entry name" value="Nudix"/>
    <property type="match status" value="1"/>
</dbReference>
<dbReference type="PANTHER" id="PTHR43222:SF2">
    <property type="entry name" value="NUDIX HYDROLASE 23, CHLOROPLASTIC"/>
    <property type="match status" value="1"/>
</dbReference>
<accession>A0A5J6MPP9</accession>
<sequence length="197" mass="22097">MADIPPKPATSDRPTSRTEAPVNLPARYKREIPEGDSRLRIVCSDCGFINYENPKVVVGAVVREGDRILMCRRAINPRHGFWTLPAGYLELNETTADGARREAWEEARAKIEIDGLIAVYSIPRLSQVQVIYRARFAAPGIEPGPESLEVGLFAWDEIPWNDLAFPSVRWALEHYREVGDAEHFAARTNPPGELGNF</sequence>
<dbReference type="InterPro" id="IPR015797">
    <property type="entry name" value="NUDIX_hydrolase-like_dom_sf"/>
</dbReference>
<dbReference type="OrthoDB" id="9761969at2"/>
<reference evidence="3 4" key="1">
    <citation type="submission" date="2019-08" db="EMBL/GenBank/DDBJ databases">
        <title>Hyperibacter terrae gen. nov., sp. nov. and Hyperibacter viscosus sp. nov., two new members in the family Rhodospirillaceae isolated from the rhizosphere of Hypericum perforatum.</title>
        <authorList>
            <person name="Noviana Z."/>
        </authorList>
    </citation>
    <scope>NUCLEOTIDE SEQUENCE [LARGE SCALE GENOMIC DNA]</scope>
    <source>
        <strain evidence="3 4">R5913</strain>
    </source>
</reference>